<accession>F7D0U5</accession>
<proteinExistence type="inferred from homology"/>
<dbReference type="InterPro" id="IPR025714">
    <property type="entry name" value="Methyltranfer_dom"/>
</dbReference>
<reference evidence="11" key="1">
    <citation type="submission" date="2025-08" db="UniProtKB">
        <authorList>
            <consortium name="Ensembl"/>
        </authorList>
    </citation>
    <scope>IDENTIFICATION</scope>
    <source>
        <strain evidence="11">Glennie</strain>
    </source>
</reference>
<evidence type="ECO:0000256" key="2">
    <source>
        <dbReference type="ARBA" id="ARBA00022691"/>
    </source>
</evidence>
<dbReference type="STRING" id="9258.ENSOANP00000002637"/>
<evidence type="ECO:0000256" key="7">
    <source>
        <dbReference type="ARBA" id="ARBA00047943"/>
    </source>
</evidence>
<dbReference type="GeneTree" id="ENSGT00390000001742"/>
<dbReference type="Gene3D" id="3.40.50.150">
    <property type="entry name" value="Vaccinia Virus protein VP39"/>
    <property type="match status" value="1"/>
</dbReference>
<protein>
    <recommendedName>
        <fullName evidence="5">Arsenite methyltransferase</fullName>
        <ecNumber evidence="4">2.1.1.137</ecNumber>
    </recommendedName>
</protein>
<comment type="catalytic activity">
    <reaction evidence="6">
        <text>arsenic triglutathione + [thioredoxin]-dithiol + S-adenosyl-L-methionine + 2 H2O = methylarsonous acid + [thioredoxin]-disulfide + 3 glutathione + S-adenosyl-L-homocysteine + H(+)</text>
        <dbReference type="Rhea" id="RHEA:69460"/>
        <dbReference type="Rhea" id="RHEA-COMP:10698"/>
        <dbReference type="Rhea" id="RHEA-COMP:10700"/>
        <dbReference type="ChEBI" id="CHEBI:15377"/>
        <dbReference type="ChEBI" id="CHEBI:15378"/>
        <dbReference type="ChEBI" id="CHEBI:17826"/>
        <dbReference type="ChEBI" id="CHEBI:29950"/>
        <dbReference type="ChEBI" id="CHEBI:50058"/>
        <dbReference type="ChEBI" id="CHEBI:57856"/>
        <dbReference type="ChEBI" id="CHEBI:57925"/>
        <dbReference type="ChEBI" id="CHEBI:59789"/>
        <dbReference type="ChEBI" id="CHEBI:183640"/>
        <dbReference type="EC" id="2.1.1.137"/>
    </reaction>
</comment>
<gene>
    <name evidence="11" type="primary">AS3MT</name>
</gene>
<keyword evidence="12" id="KW-1185">Reference proteome</keyword>
<feature type="compositionally biased region" description="Gly residues" evidence="9">
    <location>
        <begin position="28"/>
        <end position="37"/>
    </location>
</feature>
<evidence type="ECO:0000256" key="3">
    <source>
        <dbReference type="ARBA" id="ARBA00034487"/>
    </source>
</evidence>
<dbReference type="InterPro" id="IPR026669">
    <property type="entry name" value="Arsenite_MeTrfase-like"/>
</dbReference>
<evidence type="ECO:0000313" key="11">
    <source>
        <dbReference type="Ensembl" id="ENSOANP00000002637.3"/>
    </source>
</evidence>
<dbReference type="SUPFAM" id="SSF53335">
    <property type="entry name" value="S-adenosyl-L-methionine-dependent methyltransferases"/>
    <property type="match status" value="1"/>
</dbReference>
<dbReference type="Ensembl" id="ENSOANT00000002638.3">
    <property type="protein sequence ID" value="ENSOANP00000002637.3"/>
    <property type="gene ID" value="ENSOANG00000001644.3"/>
</dbReference>
<dbReference type="PANTHER" id="PTHR43675">
    <property type="entry name" value="ARSENITE METHYLTRANSFERASE"/>
    <property type="match status" value="1"/>
</dbReference>
<dbReference type="Pfam" id="PF13847">
    <property type="entry name" value="Methyltransf_31"/>
    <property type="match status" value="1"/>
</dbReference>
<feature type="domain" description="Methyltransferase" evidence="10">
    <location>
        <begin position="146"/>
        <end position="296"/>
    </location>
</feature>
<evidence type="ECO:0000259" key="10">
    <source>
        <dbReference type="Pfam" id="PF13847"/>
    </source>
</evidence>
<name>F7D0U5_ORNAN</name>
<evidence type="ECO:0000256" key="1">
    <source>
        <dbReference type="ARBA" id="ARBA00022679"/>
    </source>
</evidence>
<dbReference type="Bgee" id="ENSOANG00000001644">
    <property type="expression patterns" value="Expressed in liver and 8 other cell types or tissues"/>
</dbReference>
<sequence length="448" mass="48861">MNIIITTNEQWRGGRGRTGSSGLEEAGPGSGVRGQGGSRSEELGAPVSVAVFRPPGPAAAPGPHPFRPAFLSPQTVAGACGEDVWKNVQDYYGQELRGSADLKTNVCVAAGSPSTRAAREALGAVHQDVRDRFYGCGLVCPESLENRRILDLGSGSGQDCYVLSQLVGEKGHVTGVDMTKAQVEVAKKYIDYHMKKYGFQTPNVNFIHGYIEKLGEAGIKDESYDIIVSNCVINLVPNKRQVLQEAYRVLKPGGELYFSDVYASLDLPEEIRSHRVLWGECIGGALFWKDLFTIAQEIGFCPPRLVSAFPITIQNKELEKVLGNYQFVSANFRLFKLLEKSPVNRCEVIYNGGITGFEKELVFDANFTFKEGEVVEVDEETAAILQNSRFAESFLIRPVGEKLPTPGSGSRLEPKEMITDPFKLVKQLKTKPTCSTASSACSGSKKCG</sequence>
<evidence type="ECO:0000256" key="8">
    <source>
        <dbReference type="ARBA" id="ARBA00048428"/>
    </source>
</evidence>
<feature type="compositionally biased region" description="Polar residues" evidence="9">
    <location>
        <begin position="1"/>
        <end position="10"/>
    </location>
</feature>
<dbReference type="Gene3D" id="3.40.5.100">
    <property type="match status" value="1"/>
</dbReference>
<evidence type="ECO:0000256" key="5">
    <source>
        <dbReference type="ARBA" id="ARBA00034545"/>
    </source>
</evidence>
<dbReference type="eggNOG" id="ENOG502QQD6">
    <property type="taxonomic scope" value="Eukaryota"/>
</dbReference>
<evidence type="ECO:0000256" key="6">
    <source>
        <dbReference type="ARBA" id="ARBA00047941"/>
    </source>
</evidence>
<dbReference type="InterPro" id="IPR029063">
    <property type="entry name" value="SAM-dependent_MTases_sf"/>
</dbReference>
<dbReference type="PANTHER" id="PTHR43675:SF8">
    <property type="entry name" value="ARSENITE METHYLTRANSFERASE"/>
    <property type="match status" value="1"/>
</dbReference>
<dbReference type="AlphaFoldDB" id="F7D0U5"/>
<dbReference type="CDD" id="cd02440">
    <property type="entry name" value="AdoMet_MTases"/>
    <property type="match status" value="1"/>
</dbReference>
<comment type="catalytic activity">
    <reaction evidence="7">
        <text>arsenic triglutathione + 2 [thioredoxin]-dithiol + 2 S-adenosyl-L-methionine + H2O = dimethylarsinous acid + 2 [thioredoxin]-disulfide + 3 glutathione + 2 S-adenosyl-L-homocysteine + 2 H(+)</text>
        <dbReference type="Rhea" id="RHEA:69464"/>
        <dbReference type="Rhea" id="RHEA-COMP:10698"/>
        <dbReference type="Rhea" id="RHEA-COMP:10700"/>
        <dbReference type="ChEBI" id="CHEBI:15377"/>
        <dbReference type="ChEBI" id="CHEBI:15378"/>
        <dbReference type="ChEBI" id="CHEBI:23808"/>
        <dbReference type="ChEBI" id="CHEBI:29950"/>
        <dbReference type="ChEBI" id="CHEBI:50058"/>
        <dbReference type="ChEBI" id="CHEBI:57856"/>
        <dbReference type="ChEBI" id="CHEBI:57925"/>
        <dbReference type="ChEBI" id="CHEBI:59789"/>
        <dbReference type="ChEBI" id="CHEBI:183640"/>
        <dbReference type="EC" id="2.1.1.137"/>
    </reaction>
</comment>
<evidence type="ECO:0000256" key="4">
    <source>
        <dbReference type="ARBA" id="ARBA00034521"/>
    </source>
</evidence>
<feature type="region of interest" description="Disordered" evidence="9">
    <location>
        <begin position="1"/>
        <end position="41"/>
    </location>
</feature>
<evidence type="ECO:0000256" key="9">
    <source>
        <dbReference type="SAM" id="MobiDB-lite"/>
    </source>
</evidence>
<keyword evidence="2" id="KW-0949">S-adenosyl-L-methionine</keyword>
<dbReference type="EC" id="2.1.1.137" evidence="4"/>
<comment type="catalytic activity">
    <reaction evidence="8">
        <text>arsenic triglutathione + 3 [thioredoxin]-dithiol + 3 S-adenosyl-L-methionine = trimethylarsine + 3 [thioredoxin]-disulfide + 3 glutathione + 3 S-adenosyl-L-homocysteine + 3 H(+)</text>
        <dbReference type="Rhea" id="RHEA:69432"/>
        <dbReference type="Rhea" id="RHEA-COMP:10698"/>
        <dbReference type="Rhea" id="RHEA-COMP:10700"/>
        <dbReference type="ChEBI" id="CHEBI:15378"/>
        <dbReference type="ChEBI" id="CHEBI:27130"/>
        <dbReference type="ChEBI" id="CHEBI:29950"/>
        <dbReference type="ChEBI" id="CHEBI:50058"/>
        <dbReference type="ChEBI" id="CHEBI:57856"/>
        <dbReference type="ChEBI" id="CHEBI:57925"/>
        <dbReference type="ChEBI" id="CHEBI:59789"/>
        <dbReference type="ChEBI" id="CHEBI:183640"/>
        <dbReference type="EC" id="2.1.1.137"/>
    </reaction>
</comment>
<comment type="similarity">
    <text evidence="3">Belongs to the methyltransferase superfamily. Arsenite methyltransferase family.</text>
</comment>
<dbReference type="OMA" id="EPACEDY"/>
<reference evidence="11" key="2">
    <citation type="submission" date="2025-09" db="UniProtKB">
        <authorList>
            <consortium name="Ensembl"/>
        </authorList>
    </citation>
    <scope>IDENTIFICATION</scope>
    <source>
        <strain evidence="11">Glennie</strain>
    </source>
</reference>
<dbReference type="GO" id="GO:0030791">
    <property type="term" value="F:arsenite methyltransferase activity"/>
    <property type="evidence" value="ECO:0007669"/>
    <property type="project" value="UniProtKB-EC"/>
</dbReference>
<evidence type="ECO:0000313" key="12">
    <source>
        <dbReference type="Proteomes" id="UP000002279"/>
    </source>
</evidence>
<dbReference type="Proteomes" id="UP000002279">
    <property type="component" value="Unplaced"/>
</dbReference>
<keyword evidence="1" id="KW-0808">Transferase</keyword>
<organism evidence="11 12">
    <name type="scientific">Ornithorhynchus anatinus</name>
    <name type="common">Duckbill platypus</name>
    <dbReference type="NCBI Taxonomy" id="9258"/>
    <lineage>
        <taxon>Eukaryota</taxon>
        <taxon>Metazoa</taxon>
        <taxon>Chordata</taxon>
        <taxon>Craniata</taxon>
        <taxon>Vertebrata</taxon>
        <taxon>Euteleostomi</taxon>
        <taxon>Mammalia</taxon>
        <taxon>Monotremata</taxon>
        <taxon>Ornithorhynchidae</taxon>
        <taxon>Ornithorhynchus</taxon>
    </lineage>
</organism>